<dbReference type="EMBL" id="JBEPLY010000027">
    <property type="protein sequence ID" value="MET3602204.1"/>
    <property type="molecule type" value="Genomic_DNA"/>
</dbReference>
<dbReference type="InterPro" id="IPR023346">
    <property type="entry name" value="Lysozyme-like_dom_sf"/>
</dbReference>
<accession>A0ABV2IH99</accession>
<evidence type="ECO:0000313" key="4">
    <source>
        <dbReference type="Proteomes" id="UP001549164"/>
    </source>
</evidence>
<proteinExistence type="predicted"/>
<comment type="caution">
    <text evidence="3">The sequence shown here is derived from an EMBL/GenBank/DDBJ whole genome shotgun (WGS) entry which is preliminary data.</text>
</comment>
<keyword evidence="1" id="KW-0929">Antimicrobial</keyword>
<keyword evidence="4" id="KW-1185">Reference proteome</keyword>
<protein>
    <submittedName>
        <fullName evidence="3">GH24 family phage-related lysozyme (Muramidase)</fullName>
    </submittedName>
</protein>
<dbReference type="Proteomes" id="UP001549164">
    <property type="component" value="Unassembled WGS sequence"/>
</dbReference>
<dbReference type="InterPro" id="IPR023347">
    <property type="entry name" value="Lysozyme_dom_sf"/>
</dbReference>
<reference evidence="3 4" key="1">
    <citation type="submission" date="2024-06" db="EMBL/GenBank/DDBJ databases">
        <title>Genomic Encyclopedia of Type Strains, Phase IV (KMG-IV): sequencing the most valuable type-strain genomes for metagenomic binning, comparative biology and taxonomic classification.</title>
        <authorList>
            <person name="Goeker M."/>
        </authorList>
    </citation>
    <scope>NUCLEOTIDE SEQUENCE [LARGE SCALE GENOMIC DNA]</scope>
    <source>
        <strain evidence="3 4">DSM 28102</strain>
    </source>
</reference>
<sequence length="73" mass="7945">MTITTVSSRGRAFVRLHEGNPLTAYLDPTGTPTIGTGFTMNSAYCKREFAKLGITKLIPGKTKITAEQSDRIL</sequence>
<gene>
    <name evidence="3" type="ORF">ABID12_004178</name>
</gene>
<organism evidence="3 4">
    <name type="scientific">Martelella mangrovi</name>
    <dbReference type="NCBI Taxonomy" id="1397477"/>
    <lineage>
        <taxon>Bacteria</taxon>
        <taxon>Pseudomonadati</taxon>
        <taxon>Pseudomonadota</taxon>
        <taxon>Alphaproteobacteria</taxon>
        <taxon>Hyphomicrobiales</taxon>
        <taxon>Aurantimonadaceae</taxon>
        <taxon>Martelella</taxon>
    </lineage>
</organism>
<keyword evidence="2" id="KW-0081">Bacteriolytic enzyme</keyword>
<evidence type="ECO:0000256" key="1">
    <source>
        <dbReference type="ARBA" id="ARBA00022529"/>
    </source>
</evidence>
<name>A0ABV2IH99_9HYPH</name>
<dbReference type="SUPFAM" id="SSF53955">
    <property type="entry name" value="Lysozyme-like"/>
    <property type="match status" value="1"/>
</dbReference>
<feature type="non-terminal residue" evidence="3">
    <location>
        <position position="73"/>
    </location>
</feature>
<evidence type="ECO:0000256" key="2">
    <source>
        <dbReference type="ARBA" id="ARBA00022638"/>
    </source>
</evidence>
<evidence type="ECO:0000313" key="3">
    <source>
        <dbReference type="EMBL" id="MET3602204.1"/>
    </source>
</evidence>
<dbReference type="Gene3D" id="1.10.530.40">
    <property type="match status" value="1"/>
</dbReference>